<dbReference type="AlphaFoldDB" id="F5Y9T4"/>
<sequence length="255" mass="28424">MKFPAVAFDLDGTLYPNYSFYARLVPFLLKEQRYLRAFGKARDRLRAEECNLAAPNCLEVSSGETPGRLSERNLSFYERQAAYMGEILHAKPELLLQKTEKIIYRGWEPIFKKVRLFPHVIETLRALKEAGVRLGLLSDFPPEAKLENLGLGGLWDAVLCSEAIGCLKPGPLPFAELAKTMGCTPGEMLYVGNSFRYDVLGAQGAGMKAAWVVSRSKAKKQARGLKNAPAAELPAKPAADFVFSDYRKLRDYVLT</sequence>
<gene>
    <name evidence="2" type="ordered locus">TREAZ_3186</name>
</gene>
<dbReference type="HOGENOM" id="CLU_045011_8_3_12"/>
<dbReference type="Proteomes" id="UP000009222">
    <property type="component" value="Chromosome"/>
</dbReference>
<dbReference type="SFLD" id="SFLDS00003">
    <property type="entry name" value="Haloacid_Dehalogenase"/>
    <property type="match status" value="1"/>
</dbReference>
<dbReference type="InParanoid" id="F5Y9T4"/>
<dbReference type="SFLD" id="SFLDG01129">
    <property type="entry name" value="C1.5:_HAD__Beta-PGM__Phosphata"/>
    <property type="match status" value="1"/>
</dbReference>
<dbReference type="SUPFAM" id="SSF56784">
    <property type="entry name" value="HAD-like"/>
    <property type="match status" value="1"/>
</dbReference>
<evidence type="ECO:0000313" key="2">
    <source>
        <dbReference type="EMBL" id="AEF80181.1"/>
    </source>
</evidence>
<dbReference type="PRINTS" id="PR00413">
    <property type="entry name" value="HADHALOGNASE"/>
</dbReference>
<dbReference type="Gene3D" id="3.40.50.1000">
    <property type="entry name" value="HAD superfamily/HAD-like"/>
    <property type="match status" value="1"/>
</dbReference>
<dbReference type="STRING" id="545695.TREAZ_3186"/>
<evidence type="ECO:0000256" key="1">
    <source>
        <dbReference type="ARBA" id="ARBA00022801"/>
    </source>
</evidence>
<keyword evidence="3" id="KW-1185">Reference proteome</keyword>
<dbReference type="eggNOG" id="COG0546">
    <property type="taxonomic scope" value="Bacteria"/>
</dbReference>
<dbReference type="InterPro" id="IPR036412">
    <property type="entry name" value="HAD-like_sf"/>
</dbReference>
<dbReference type="InterPro" id="IPR006439">
    <property type="entry name" value="HAD-SF_hydro_IA"/>
</dbReference>
<name>F5Y9T4_LEAAZ</name>
<evidence type="ECO:0000313" key="3">
    <source>
        <dbReference type="Proteomes" id="UP000009222"/>
    </source>
</evidence>
<dbReference type="InterPro" id="IPR023214">
    <property type="entry name" value="HAD_sf"/>
</dbReference>
<dbReference type="KEGG" id="taz:TREAZ_3186"/>
<dbReference type="GO" id="GO:0016787">
    <property type="term" value="F:hydrolase activity"/>
    <property type="evidence" value="ECO:0007669"/>
    <property type="project" value="UniProtKB-KW"/>
</dbReference>
<organism evidence="2 3">
    <name type="scientific">Leadbettera azotonutricia (strain ATCC BAA-888 / DSM 13862 / ZAS-9)</name>
    <name type="common">Treponema azotonutricium</name>
    <dbReference type="NCBI Taxonomy" id="545695"/>
    <lineage>
        <taxon>Bacteria</taxon>
        <taxon>Pseudomonadati</taxon>
        <taxon>Spirochaetota</taxon>
        <taxon>Spirochaetia</taxon>
        <taxon>Spirochaetales</taxon>
        <taxon>Breznakiellaceae</taxon>
        <taxon>Leadbettera</taxon>
    </lineage>
</organism>
<protein>
    <submittedName>
        <fullName evidence="2">Phosphoglycolate phosphatase</fullName>
    </submittedName>
</protein>
<reference evidence="2 3" key="2">
    <citation type="journal article" date="2011" name="ISME J.">
        <title>RNA-seq reveals cooperative metabolic interactions between two termite-gut spirochete species in co-culture.</title>
        <authorList>
            <person name="Rosenthal A.Z."/>
            <person name="Matson E.G."/>
            <person name="Eldar A."/>
            <person name="Leadbetter J.R."/>
        </authorList>
    </citation>
    <scope>NUCLEOTIDE SEQUENCE [LARGE SCALE GENOMIC DNA]</scope>
    <source>
        <strain evidence="3">ATCC BAA-888 / DSM 13862 / ZAS-9</strain>
    </source>
</reference>
<reference evidence="3" key="1">
    <citation type="submission" date="2009-12" db="EMBL/GenBank/DDBJ databases">
        <title>Complete sequence of Treponema azotonutricium strain ZAS-9.</title>
        <authorList>
            <person name="Tetu S.G."/>
            <person name="Matson E."/>
            <person name="Ren Q."/>
            <person name="Seshadri R."/>
            <person name="Elbourne L."/>
            <person name="Hassan K.A."/>
            <person name="Durkin A."/>
            <person name="Radune D."/>
            <person name="Mohamoud Y."/>
            <person name="Shay R."/>
            <person name="Jin S."/>
            <person name="Zhang X."/>
            <person name="Lucey K."/>
            <person name="Ballor N.R."/>
            <person name="Ottesen E."/>
            <person name="Rosenthal R."/>
            <person name="Allen A."/>
            <person name="Leadbetter J.R."/>
            <person name="Paulsen I.T."/>
        </authorList>
    </citation>
    <scope>NUCLEOTIDE SEQUENCE [LARGE SCALE GENOMIC DNA]</scope>
    <source>
        <strain evidence="3">ATCC BAA-888 / DSM 13862 / ZAS-9</strain>
    </source>
</reference>
<accession>F5Y9T4</accession>
<keyword evidence="1" id="KW-0378">Hydrolase</keyword>
<proteinExistence type="predicted"/>
<dbReference type="Pfam" id="PF00702">
    <property type="entry name" value="Hydrolase"/>
    <property type="match status" value="1"/>
</dbReference>
<dbReference type="EMBL" id="CP001841">
    <property type="protein sequence ID" value="AEF80181.1"/>
    <property type="molecule type" value="Genomic_DNA"/>
</dbReference>
<dbReference type="PANTHER" id="PTHR43316">
    <property type="entry name" value="HYDROLASE, HALOACID DELAHOGENASE-RELATED"/>
    <property type="match status" value="1"/>
</dbReference>
<dbReference type="InterPro" id="IPR051540">
    <property type="entry name" value="S-2-haloacid_dehalogenase"/>
</dbReference>
<dbReference type="OrthoDB" id="9794086at2"/>